<feature type="domain" description="BioF2-like acetyltransferase" evidence="1">
    <location>
        <begin position="222"/>
        <end position="356"/>
    </location>
</feature>
<gene>
    <name evidence="2" type="ORF">MW290_21785</name>
</gene>
<name>A0ABY4SE19_AQUTE</name>
<dbReference type="RefSeq" id="WP_250199766.1">
    <property type="nucleotide sequence ID" value="NZ_CP097636.1"/>
</dbReference>
<organism evidence="2 3">
    <name type="scientific">Aquincola tertiaricarbonis</name>
    <dbReference type="NCBI Taxonomy" id="391953"/>
    <lineage>
        <taxon>Bacteria</taxon>
        <taxon>Pseudomonadati</taxon>
        <taxon>Pseudomonadota</taxon>
        <taxon>Betaproteobacteria</taxon>
        <taxon>Burkholderiales</taxon>
        <taxon>Sphaerotilaceae</taxon>
        <taxon>Aquincola</taxon>
    </lineage>
</organism>
<dbReference type="Pfam" id="PF13480">
    <property type="entry name" value="Acetyltransf_6"/>
    <property type="match status" value="1"/>
</dbReference>
<evidence type="ECO:0000313" key="2">
    <source>
        <dbReference type="EMBL" id="URI11572.1"/>
    </source>
</evidence>
<dbReference type="Proteomes" id="UP001056201">
    <property type="component" value="Chromosome 2"/>
</dbReference>
<protein>
    <submittedName>
        <fullName evidence="2">GNAT family N-acetyltransferase</fullName>
    </submittedName>
</protein>
<evidence type="ECO:0000259" key="1">
    <source>
        <dbReference type="Pfam" id="PF13480"/>
    </source>
</evidence>
<sequence length="412" mass="44719">MTPTAGALPAATAPTHTAQPALRLHWLRDADALQQALPAWRALWQADAAADLFASPDWLAWLLQCFGAGGPAGLALHQAGPDGPRFDAIATGPWQLRVVVVTDEAGDWLAAWPLVATIGHWRGAMRPMLASPLNFHAPRSGLTARRFDTAIARRLAQALRDEPGWQLLLPGGLPLADGRAALLQQALAEAGLVADGAHTWPSAWLPFEGSFADYLGGPEQAHFRRSLVKSRNGLARAGELQWQCLSGDQALTEGLPAFLAVDAASWKAEGGESVGRDAVLRAHYGALCERLTEQGWLEVWLLRQAGRPIAAFLCPNDGRRRYTLKSSFVDGVGGNRSPTLVLLHGLVQQAWAGWDGRAGAGIDFVGKVAFLDRWAREDLLFSSGVWWRSPWRRRVLRLQGLWRRLRAAGGGR</sequence>
<accession>A0ABY4SE19</accession>
<keyword evidence="3" id="KW-1185">Reference proteome</keyword>
<proteinExistence type="predicted"/>
<dbReference type="InterPro" id="IPR038740">
    <property type="entry name" value="BioF2-like_GNAT_dom"/>
</dbReference>
<evidence type="ECO:0000313" key="3">
    <source>
        <dbReference type="Proteomes" id="UP001056201"/>
    </source>
</evidence>
<reference evidence="2" key="1">
    <citation type="submission" date="2022-05" db="EMBL/GenBank/DDBJ databases">
        <title>An RpoN-dependent PEP-CTERM gene is involved in floc formation of an Aquincola tertiaricarbonis strain.</title>
        <authorList>
            <person name="Qiu D."/>
            <person name="Xia M."/>
        </authorList>
    </citation>
    <scope>NUCLEOTIDE SEQUENCE</scope>
    <source>
        <strain evidence="2">RN12</strain>
    </source>
</reference>
<dbReference type="EMBL" id="CP097636">
    <property type="protein sequence ID" value="URI11572.1"/>
    <property type="molecule type" value="Genomic_DNA"/>
</dbReference>